<keyword evidence="3" id="KW-1185">Reference proteome</keyword>
<evidence type="ECO:0000313" key="3">
    <source>
        <dbReference type="Proteomes" id="UP001176517"/>
    </source>
</evidence>
<proteinExistence type="predicted"/>
<dbReference type="Pfam" id="PF12110">
    <property type="entry name" value="Nup96"/>
    <property type="match status" value="1"/>
</dbReference>
<protein>
    <recommendedName>
        <fullName evidence="1">Nuclear pore complex protein NUP96 C-terminal domain-containing protein</fullName>
    </recommendedName>
</protein>
<feature type="non-terminal residue" evidence="2">
    <location>
        <position position="1"/>
    </location>
</feature>
<comment type="caution">
    <text evidence="2">The sequence shown here is derived from an EMBL/GenBank/DDBJ whole genome shotgun (WGS) entry which is preliminary data.</text>
</comment>
<evidence type="ECO:0000313" key="2">
    <source>
        <dbReference type="EMBL" id="KAK0541719.1"/>
    </source>
</evidence>
<dbReference type="Proteomes" id="UP001176517">
    <property type="component" value="Unassembled WGS sequence"/>
</dbReference>
<dbReference type="AlphaFoldDB" id="A0AAN6JNI8"/>
<dbReference type="EMBL" id="JAPDMZ010000795">
    <property type="protein sequence ID" value="KAK0541719.1"/>
    <property type="molecule type" value="Genomic_DNA"/>
</dbReference>
<sequence length="146" mass="16357">LQRACMAAIDSGDLHLSTLIAQCPGDSEQRDDIAERLALLRKEGVDSHISCSHLRLYELLSGNIDRAETARTAANRDQIEQVEPFDVAAGLDWKRAFGLRLWYGTSFESDLREAVDSYDHAVHELRTAPPPLPKYRAELHMGELVT</sequence>
<reference evidence="2" key="1">
    <citation type="journal article" date="2023" name="PhytoFront">
        <title>Draft Genome Resources of Seven Strains of Tilletia horrida, Causal Agent of Kernel Smut of Rice.</title>
        <authorList>
            <person name="Khanal S."/>
            <person name="Antony Babu S."/>
            <person name="Zhou X.G."/>
        </authorList>
    </citation>
    <scope>NUCLEOTIDE SEQUENCE</scope>
    <source>
        <strain evidence="2">TX6</strain>
    </source>
</reference>
<gene>
    <name evidence="2" type="ORF">OC846_006963</name>
</gene>
<feature type="domain" description="Nuclear pore complex protein NUP96 C-terminal" evidence="1">
    <location>
        <begin position="2"/>
        <end position="138"/>
    </location>
</feature>
<evidence type="ECO:0000259" key="1">
    <source>
        <dbReference type="Pfam" id="PF12110"/>
    </source>
</evidence>
<dbReference type="InterPro" id="IPR021967">
    <property type="entry name" value="Nup98_C"/>
</dbReference>
<name>A0AAN6JNI8_9BASI</name>
<accession>A0AAN6JNI8</accession>
<organism evidence="2 3">
    <name type="scientific">Tilletia horrida</name>
    <dbReference type="NCBI Taxonomy" id="155126"/>
    <lineage>
        <taxon>Eukaryota</taxon>
        <taxon>Fungi</taxon>
        <taxon>Dikarya</taxon>
        <taxon>Basidiomycota</taxon>
        <taxon>Ustilaginomycotina</taxon>
        <taxon>Exobasidiomycetes</taxon>
        <taxon>Tilletiales</taxon>
        <taxon>Tilletiaceae</taxon>
        <taxon>Tilletia</taxon>
    </lineage>
</organism>
<dbReference type="Gene3D" id="1.25.40.690">
    <property type="match status" value="1"/>
</dbReference>